<evidence type="ECO:0000313" key="3">
    <source>
        <dbReference type="Proteomes" id="UP001177003"/>
    </source>
</evidence>
<name>A0AA35VQU4_LACSI</name>
<protein>
    <submittedName>
        <fullName evidence="2">Uncharacterized protein</fullName>
    </submittedName>
</protein>
<sequence length="140" mass="15861">MYFCENFYMGHILIARSAQLRRSNWADVSGPKLPKPSSKFEGVVVPERRFDRTVMADGRSDSAKEEEEAKVRILIEKGKEGKKEMIDKEKEKSPTHDKETHGTSNDIGRDTPIEQVKGPGVLERAKEEIEAVVEAIHPKK</sequence>
<feature type="compositionally biased region" description="Basic and acidic residues" evidence="1">
    <location>
        <begin position="80"/>
        <end position="112"/>
    </location>
</feature>
<dbReference type="PANTHER" id="PTHR35277">
    <property type="entry name" value="OS09G0363700 PROTEIN"/>
    <property type="match status" value="1"/>
</dbReference>
<accession>A0AA35VQU4</accession>
<dbReference type="PANTHER" id="PTHR35277:SF10">
    <property type="entry name" value="OS09G0363700 PROTEIN"/>
    <property type="match status" value="1"/>
</dbReference>
<evidence type="ECO:0000313" key="2">
    <source>
        <dbReference type="EMBL" id="CAI9267577.1"/>
    </source>
</evidence>
<proteinExistence type="predicted"/>
<organism evidence="2 3">
    <name type="scientific">Lactuca saligna</name>
    <name type="common">Willowleaf lettuce</name>
    <dbReference type="NCBI Taxonomy" id="75948"/>
    <lineage>
        <taxon>Eukaryota</taxon>
        <taxon>Viridiplantae</taxon>
        <taxon>Streptophyta</taxon>
        <taxon>Embryophyta</taxon>
        <taxon>Tracheophyta</taxon>
        <taxon>Spermatophyta</taxon>
        <taxon>Magnoliopsida</taxon>
        <taxon>eudicotyledons</taxon>
        <taxon>Gunneridae</taxon>
        <taxon>Pentapetalae</taxon>
        <taxon>asterids</taxon>
        <taxon>campanulids</taxon>
        <taxon>Asterales</taxon>
        <taxon>Asteraceae</taxon>
        <taxon>Cichorioideae</taxon>
        <taxon>Cichorieae</taxon>
        <taxon>Lactucinae</taxon>
        <taxon>Lactuca</taxon>
    </lineage>
</organism>
<dbReference type="AlphaFoldDB" id="A0AA35VQU4"/>
<feature type="region of interest" description="Disordered" evidence="1">
    <location>
        <begin position="80"/>
        <end position="122"/>
    </location>
</feature>
<keyword evidence="3" id="KW-1185">Reference proteome</keyword>
<evidence type="ECO:0000256" key="1">
    <source>
        <dbReference type="SAM" id="MobiDB-lite"/>
    </source>
</evidence>
<gene>
    <name evidence="2" type="ORF">LSALG_LOCUS8048</name>
</gene>
<dbReference type="EMBL" id="OX465077">
    <property type="protein sequence ID" value="CAI9267577.1"/>
    <property type="molecule type" value="Genomic_DNA"/>
</dbReference>
<dbReference type="Proteomes" id="UP001177003">
    <property type="component" value="Chromosome 1"/>
</dbReference>
<reference evidence="2" key="1">
    <citation type="submission" date="2023-04" db="EMBL/GenBank/DDBJ databases">
        <authorList>
            <person name="Vijverberg K."/>
            <person name="Xiong W."/>
            <person name="Schranz E."/>
        </authorList>
    </citation>
    <scope>NUCLEOTIDE SEQUENCE</scope>
</reference>